<feature type="transmembrane region" description="Helical" evidence="1">
    <location>
        <begin position="20"/>
        <end position="37"/>
    </location>
</feature>
<dbReference type="AlphaFoldDB" id="A0A0P9GZM1"/>
<name>A0A0P9GZM1_9CHLR</name>
<keyword evidence="3" id="KW-1185">Reference proteome</keyword>
<evidence type="ECO:0000313" key="3">
    <source>
        <dbReference type="Proteomes" id="UP000050509"/>
    </source>
</evidence>
<comment type="caution">
    <text evidence="2">The sequence shown here is derived from an EMBL/GenBank/DDBJ whole genome shotgun (WGS) entry which is preliminary data.</text>
</comment>
<proteinExistence type="predicted"/>
<reference evidence="2 3" key="1">
    <citation type="submission" date="2015-09" db="EMBL/GenBank/DDBJ databases">
        <title>Draft genome sequence of Kouleothrix aurantiaca JCM 19913.</title>
        <authorList>
            <person name="Hemp J."/>
        </authorList>
    </citation>
    <scope>NUCLEOTIDE SEQUENCE [LARGE SCALE GENOMIC DNA]</scope>
    <source>
        <strain evidence="2 3">COM-B</strain>
    </source>
</reference>
<gene>
    <name evidence="2" type="ORF">SE17_42745</name>
</gene>
<evidence type="ECO:0008006" key="4">
    <source>
        <dbReference type="Google" id="ProtNLM"/>
    </source>
</evidence>
<evidence type="ECO:0000313" key="2">
    <source>
        <dbReference type="EMBL" id="KPV47098.1"/>
    </source>
</evidence>
<organism evidence="2 3">
    <name type="scientific">Kouleothrix aurantiaca</name>
    <dbReference type="NCBI Taxonomy" id="186479"/>
    <lineage>
        <taxon>Bacteria</taxon>
        <taxon>Bacillati</taxon>
        <taxon>Chloroflexota</taxon>
        <taxon>Chloroflexia</taxon>
        <taxon>Chloroflexales</taxon>
        <taxon>Roseiflexineae</taxon>
        <taxon>Roseiflexaceae</taxon>
        <taxon>Kouleothrix</taxon>
    </lineage>
</organism>
<feature type="transmembrane region" description="Helical" evidence="1">
    <location>
        <begin position="127"/>
        <end position="147"/>
    </location>
</feature>
<evidence type="ECO:0000256" key="1">
    <source>
        <dbReference type="SAM" id="Phobius"/>
    </source>
</evidence>
<dbReference type="Proteomes" id="UP000050509">
    <property type="component" value="Unassembled WGS sequence"/>
</dbReference>
<keyword evidence="1" id="KW-0472">Membrane</keyword>
<feature type="transmembrane region" description="Helical" evidence="1">
    <location>
        <begin position="92"/>
        <end position="115"/>
    </location>
</feature>
<feature type="transmembrane region" description="Helical" evidence="1">
    <location>
        <begin position="49"/>
        <end position="71"/>
    </location>
</feature>
<keyword evidence="1" id="KW-1133">Transmembrane helix</keyword>
<sequence length="180" mass="19516">MIARTLRFTQFTLIEYARSARILIELIASVIFFYIFLRRWTSALQPEYFFSVVGIFSLALGFYTSTSILSLGDRPQGYLLLARRLGRGGYLVGLYLAILAVAWSIYGLISLATAFYNPVAGLTLGGWVLGTVPLLLNVALLAAMMVLMAPMVLPAGMRLVLLALIAIAFSGGLIGGQTLA</sequence>
<keyword evidence="1" id="KW-0812">Transmembrane</keyword>
<feature type="transmembrane region" description="Helical" evidence="1">
    <location>
        <begin position="159"/>
        <end position="179"/>
    </location>
</feature>
<dbReference type="EMBL" id="LJCR01003458">
    <property type="protein sequence ID" value="KPV47098.1"/>
    <property type="molecule type" value="Genomic_DNA"/>
</dbReference>
<protein>
    <recommendedName>
        <fullName evidence="4">ABC transporter permease</fullName>
    </recommendedName>
</protein>
<feature type="non-terminal residue" evidence="2">
    <location>
        <position position="180"/>
    </location>
</feature>
<accession>A0A0P9GZM1</accession>